<evidence type="ECO:0000313" key="2">
    <source>
        <dbReference type="EMBL" id="MFD0949568.1"/>
    </source>
</evidence>
<dbReference type="CDD" id="cd02869">
    <property type="entry name" value="PseudoU_synth_RluA_like"/>
    <property type="match status" value="1"/>
</dbReference>
<evidence type="ECO:0000259" key="1">
    <source>
        <dbReference type="Pfam" id="PF00849"/>
    </source>
</evidence>
<dbReference type="RefSeq" id="WP_379069379.1">
    <property type="nucleotide sequence ID" value="NZ_JBHTIT010000001.1"/>
</dbReference>
<dbReference type="EC" id="5.4.99.-" evidence="2"/>
<dbReference type="InterPro" id="IPR020103">
    <property type="entry name" value="PsdUridine_synth_cat_dom_sf"/>
</dbReference>
<sequence length="224" mass="25035">MNKPTTSSDTSLTCPGLLLLHVDSDCVVVQKPAGLHSVPGLGQDKTDSVLTRLQTQDPNIFAVHRLDRDTSGVMVYGRHSAARRALGIQFQERRIHKRYVALVAGVVGEDAGTMSWPMRYDPDNKPRQVVDYEAGKPAQTHWKCLQRRDDTSLISLEPITGRTHQLRLHLCTLGHAIVGDQLYASNQWQARSPRLCLHACELGFAHPSDGRTMFFEIPEQFLSI</sequence>
<gene>
    <name evidence="2" type="ORF">ACFQ0F_04045</name>
</gene>
<dbReference type="PANTHER" id="PTHR21600:SF89">
    <property type="entry name" value="RIBOSOMAL LARGE SUBUNIT PSEUDOURIDINE SYNTHASE A"/>
    <property type="match status" value="1"/>
</dbReference>
<dbReference type="SUPFAM" id="SSF55120">
    <property type="entry name" value="Pseudouridine synthase"/>
    <property type="match status" value="1"/>
</dbReference>
<evidence type="ECO:0000313" key="3">
    <source>
        <dbReference type="Proteomes" id="UP001597044"/>
    </source>
</evidence>
<protein>
    <submittedName>
        <fullName evidence="2">RluA family pseudouridine synthase</fullName>
        <ecNumber evidence="2">5.4.99.-</ecNumber>
    </submittedName>
</protein>
<accession>A0ABW3HDN0</accession>
<dbReference type="Proteomes" id="UP001597044">
    <property type="component" value="Unassembled WGS sequence"/>
</dbReference>
<dbReference type="Gene3D" id="3.30.2350.10">
    <property type="entry name" value="Pseudouridine synthase"/>
    <property type="match status" value="1"/>
</dbReference>
<dbReference type="Pfam" id="PF00849">
    <property type="entry name" value="PseudoU_synth_2"/>
    <property type="match status" value="1"/>
</dbReference>
<dbReference type="GO" id="GO:0016853">
    <property type="term" value="F:isomerase activity"/>
    <property type="evidence" value="ECO:0007669"/>
    <property type="project" value="UniProtKB-KW"/>
</dbReference>
<keyword evidence="2" id="KW-0413">Isomerase</keyword>
<feature type="domain" description="Pseudouridine synthase RsuA/RluA-like" evidence="1">
    <location>
        <begin position="26"/>
        <end position="170"/>
    </location>
</feature>
<keyword evidence="3" id="KW-1185">Reference proteome</keyword>
<reference evidence="3" key="1">
    <citation type="journal article" date="2019" name="Int. J. Syst. Evol. Microbiol.">
        <title>The Global Catalogue of Microorganisms (GCM) 10K type strain sequencing project: providing services to taxonomists for standard genome sequencing and annotation.</title>
        <authorList>
            <consortium name="The Broad Institute Genomics Platform"/>
            <consortium name="The Broad Institute Genome Sequencing Center for Infectious Disease"/>
            <person name="Wu L."/>
            <person name="Ma J."/>
        </authorList>
    </citation>
    <scope>NUCLEOTIDE SEQUENCE [LARGE SCALE GENOMIC DNA]</scope>
    <source>
        <strain evidence="3">CCUG 63419</strain>
    </source>
</reference>
<dbReference type="EMBL" id="JBHTIT010000001">
    <property type="protein sequence ID" value="MFD0949568.1"/>
    <property type="molecule type" value="Genomic_DNA"/>
</dbReference>
<dbReference type="InterPro" id="IPR050188">
    <property type="entry name" value="RluA_PseudoU_synthase"/>
</dbReference>
<name>A0ABW3HDN0_9GAMM</name>
<comment type="caution">
    <text evidence="2">The sequence shown here is derived from an EMBL/GenBank/DDBJ whole genome shotgun (WGS) entry which is preliminary data.</text>
</comment>
<proteinExistence type="predicted"/>
<organism evidence="2 3">
    <name type="scientific">Paraperlucidibaca wandonensis</name>
    <dbReference type="NCBI Taxonomy" id="1268273"/>
    <lineage>
        <taxon>Bacteria</taxon>
        <taxon>Pseudomonadati</taxon>
        <taxon>Pseudomonadota</taxon>
        <taxon>Gammaproteobacteria</taxon>
        <taxon>Moraxellales</taxon>
        <taxon>Moraxellaceae</taxon>
        <taxon>Paraperlucidibaca</taxon>
    </lineage>
</organism>
<dbReference type="PANTHER" id="PTHR21600">
    <property type="entry name" value="MITOCHONDRIAL RNA PSEUDOURIDINE SYNTHASE"/>
    <property type="match status" value="1"/>
</dbReference>
<dbReference type="InterPro" id="IPR006145">
    <property type="entry name" value="PsdUridine_synth_RsuA/RluA"/>
</dbReference>